<gene>
    <name evidence="2" type="ORF">SMAX5B_001112</name>
</gene>
<dbReference type="AlphaFoldDB" id="A0A2U9CF59"/>
<feature type="region of interest" description="Disordered" evidence="1">
    <location>
        <begin position="1"/>
        <end position="22"/>
    </location>
</feature>
<evidence type="ECO:0000256" key="1">
    <source>
        <dbReference type="SAM" id="MobiDB-lite"/>
    </source>
</evidence>
<evidence type="ECO:0000313" key="3">
    <source>
        <dbReference type="Proteomes" id="UP000246464"/>
    </source>
</evidence>
<reference evidence="2 3" key="1">
    <citation type="submission" date="2017-12" db="EMBL/GenBank/DDBJ databases">
        <title>Integrating genomic resources of turbot (Scophthalmus maximus) in depth evaluation of genetic and physical mapping variation across individuals.</title>
        <authorList>
            <person name="Martinez P."/>
        </authorList>
    </citation>
    <scope>NUCLEOTIDE SEQUENCE [LARGE SCALE GENOMIC DNA]</scope>
</reference>
<dbReference type="Proteomes" id="UP000246464">
    <property type="component" value="Chromosome 14"/>
</dbReference>
<feature type="compositionally biased region" description="Polar residues" evidence="1">
    <location>
        <begin position="10"/>
        <end position="22"/>
    </location>
</feature>
<organism evidence="2 3">
    <name type="scientific">Scophthalmus maximus</name>
    <name type="common">Turbot</name>
    <name type="synonym">Psetta maxima</name>
    <dbReference type="NCBI Taxonomy" id="52904"/>
    <lineage>
        <taxon>Eukaryota</taxon>
        <taxon>Metazoa</taxon>
        <taxon>Chordata</taxon>
        <taxon>Craniata</taxon>
        <taxon>Vertebrata</taxon>
        <taxon>Euteleostomi</taxon>
        <taxon>Actinopterygii</taxon>
        <taxon>Neopterygii</taxon>
        <taxon>Teleostei</taxon>
        <taxon>Neoteleostei</taxon>
        <taxon>Acanthomorphata</taxon>
        <taxon>Carangaria</taxon>
        <taxon>Pleuronectiformes</taxon>
        <taxon>Pleuronectoidei</taxon>
        <taxon>Scophthalmidae</taxon>
        <taxon>Scophthalmus</taxon>
    </lineage>
</organism>
<dbReference type="EMBL" id="CP026256">
    <property type="protein sequence ID" value="AWP13492.1"/>
    <property type="molecule type" value="Genomic_DNA"/>
</dbReference>
<keyword evidence="3" id="KW-1185">Reference proteome</keyword>
<protein>
    <submittedName>
        <fullName evidence="2">Putative disrupted in renal carcinoma protein 2</fullName>
    </submittedName>
</protein>
<proteinExistence type="predicted"/>
<sequence length="51" mass="5897">MELEKRREQQSGSFCSCRGSSAGSRMVLSLVLILFFRESYDRLYLDVFVSV</sequence>
<evidence type="ECO:0000313" key="2">
    <source>
        <dbReference type="EMBL" id="AWP13492.1"/>
    </source>
</evidence>
<accession>A0A2U9CF59</accession>
<name>A0A2U9CF59_SCOMX</name>